<feature type="compositionally biased region" description="Low complexity" evidence="1">
    <location>
        <begin position="94"/>
        <end position="111"/>
    </location>
</feature>
<proteinExistence type="predicted"/>
<accession>A0A7S4QBN5</accession>
<feature type="compositionally biased region" description="Low complexity" evidence="1">
    <location>
        <begin position="65"/>
        <end position="76"/>
    </location>
</feature>
<protein>
    <submittedName>
        <fullName evidence="2">Uncharacterized protein</fullName>
    </submittedName>
</protein>
<organism evidence="2">
    <name type="scientific">Alexandrium monilatum</name>
    <dbReference type="NCBI Taxonomy" id="311494"/>
    <lineage>
        <taxon>Eukaryota</taxon>
        <taxon>Sar</taxon>
        <taxon>Alveolata</taxon>
        <taxon>Dinophyceae</taxon>
        <taxon>Gonyaulacales</taxon>
        <taxon>Pyrocystaceae</taxon>
        <taxon>Alexandrium</taxon>
    </lineage>
</organism>
<evidence type="ECO:0000256" key="1">
    <source>
        <dbReference type="SAM" id="MobiDB-lite"/>
    </source>
</evidence>
<feature type="region of interest" description="Disordered" evidence="1">
    <location>
        <begin position="26"/>
        <end position="214"/>
    </location>
</feature>
<dbReference type="AlphaFoldDB" id="A0A7S4QBN5"/>
<gene>
    <name evidence="2" type="ORF">AMON00008_LOCUS16206</name>
</gene>
<dbReference type="InterPro" id="IPR038294">
    <property type="entry name" value="SLBP_RNA_bind_sf"/>
</dbReference>
<sequence>MAAIKPQLLRDRLPRQRLCWADIRDSSNEQLDSQPPPAPVIDSQESYSRLFSMDSMEDGGSRPSLQRQLEQAALLADTPCSSPRAGTTAPRVPGCPGAASAGSSSRPPGSALEARAPTLPMLESPDVLRERWAEATSAPATSGAASSTSPTGTPTGTVRRRVSWKRPPDARTPASGKRRCAATAEGEEPPARGQRPLADASEEDWQRRAEKRQAAVAAIKDSQEYRALQAARSQGKATSAVPGTPDPNDRETSKRSWEAKALPPPEVMHWRNALKEWLSDDGRMS</sequence>
<dbReference type="EMBL" id="HBNR01024185">
    <property type="protein sequence ID" value="CAE4576586.1"/>
    <property type="molecule type" value="Transcribed_RNA"/>
</dbReference>
<name>A0A7S4QBN5_9DINO</name>
<feature type="compositionally biased region" description="Low complexity" evidence="1">
    <location>
        <begin position="135"/>
        <end position="157"/>
    </location>
</feature>
<feature type="compositionally biased region" description="Basic and acidic residues" evidence="1">
    <location>
        <begin position="204"/>
        <end position="213"/>
    </location>
</feature>
<dbReference type="Gene3D" id="1.10.8.1120">
    <property type="entry name" value="Histone RNA hairpin-binding protein RNA-binding domain"/>
    <property type="match status" value="1"/>
</dbReference>
<feature type="compositionally biased region" description="Basic and acidic residues" evidence="1">
    <location>
        <begin position="247"/>
        <end position="258"/>
    </location>
</feature>
<feature type="region of interest" description="Disordered" evidence="1">
    <location>
        <begin position="227"/>
        <end position="264"/>
    </location>
</feature>
<evidence type="ECO:0000313" key="2">
    <source>
        <dbReference type="EMBL" id="CAE4576586.1"/>
    </source>
</evidence>
<reference evidence="2" key="1">
    <citation type="submission" date="2021-01" db="EMBL/GenBank/DDBJ databases">
        <authorList>
            <person name="Corre E."/>
            <person name="Pelletier E."/>
            <person name="Niang G."/>
            <person name="Scheremetjew M."/>
            <person name="Finn R."/>
            <person name="Kale V."/>
            <person name="Holt S."/>
            <person name="Cochrane G."/>
            <person name="Meng A."/>
            <person name="Brown T."/>
            <person name="Cohen L."/>
        </authorList>
    </citation>
    <scope>NUCLEOTIDE SEQUENCE</scope>
    <source>
        <strain evidence="2">CCMP3105</strain>
    </source>
</reference>